<reference evidence="3 4" key="1">
    <citation type="submission" date="2021-04" db="EMBL/GenBank/DDBJ databases">
        <authorList>
            <person name="Vanwijnsberghe S."/>
        </authorList>
    </citation>
    <scope>NUCLEOTIDE SEQUENCE [LARGE SCALE GENOMIC DNA]</scope>
    <source>
        <strain evidence="3 4">LMG 32171</strain>
    </source>
</reference>
<comment type="caution">
    <text evidence="3">The sequence shown here is derived from an EMBL/GenBank/DDBJ whole genome shotgun (WGS) entry which is preliminary data.</text>
</comment>
<name>A0ABM8U9X3_9BURK</name>
<organism evidence="3 4">
    <name type="scientific">Paraburkholderia gardini</name>
    <dbReference type="NCBI Taxonomy" id="2823469"/>
    <lineage>
        <taxon>Bacteria</taxon>
        <taxon>Pseudomonadati</taxon>
        <taxon>Pseudomonadota</taxon>
        <taxon>Betaproteobacteria</taxon>
        <taxon>Burkholderiales</taxon>
        <taxon>Burkholderiaceae</taxon>
        <taxon>Paraburkholderia</taxon>
    </lineage>
</organism>
<accession>A0ABM8U9X3</accession>
<gene>
    <name evidence="3" type="ORF">R54767_04764</name>
</gene>
<evidence type="ECO:0000256" key="1">
    <source>
        <dbReference type="SAM" id="MobiDB-lite"/>
    </source>
</evidence>
<proteinExistence type="predicted"/>
<dbReference type="Pfam" id="PF03432">
    <property type="entry name" value="Relaxase"/>
    <property type="match status" value="1"/>
</dbReference>
<dbReference type="Proteomes" id="UP000789752">
    <property type="component" value="Unassembled WGS sequence"/>
</dbReference>
<feature type="region of interest" description="Disordered" evidence="1">
    <location>
        <begin position="103"/>
        <end position="127"/>
    </location>
</feature>
<evidence type="ECO:0000259" key="2">
    <source>
        <dbReference type="Pfam" id="PF03432"/>
    </source>
</evidence>
<protein>
    <recommendedName>
        <fullName evidence="2">MobA/VirD2-like nuclease domain-containing protein</fullName>
    </recommendedName>
</protein>
<feature type="domain" description="MobA/VirD2-like nuclease" evidence="2">
    <location>
        <begin position="2"/>
        <end position="85"/>
    </location>
</feature>
<dbReference type="EMBL" id="CAJQYY010000035">
    <property type="protein sequence ID" value="CAG4920943.1"/>
    <property type="molecule type" value="Genomic_DNA"/>
</dbReference>
<sequence>MISWRDGEQPDSNRAFEAGRAALDALGMSPEGHQHVFALHRDTGNVHLHVAVNRVSPETGRAVYQGLSYLKLDRCMRELELRQGWQHERGPYVVVERDGQPVIERDRSYRKKRESRPARARDMEAEA</sequence>
<evidence type="ECO:0000313" key="4">
    <source>
        <dbReference type="Proteomes" id="UP000789752"/>
    </source>
</evidence>
<evidence type="ECO:0000313" key="3">
    <source>
        <dbReference type="EMBL" id="CAG4920943.1"/>
    </source>
</evidence>
<feature type="compositionally biased region" description="Basic and acidic residues" evidence="1">
    <location>
        <begin position="115"/>
        <end position="127"/>
    </location>
</feature>
<keyword evidence="4" id="KW-1185">Reference proteome</keyword>
<dbReference type="InterPro" id="IPR005094">
    <property type="entry name" value="Endonuclease_MobA/VirD2"/>
</dbReference>